<dbReference type="Gene3D" id="3.30.70.1230">
    <property type="entry name" value="Nucleotide cyclase"/>
    <property type="match status" value="1"/>
</dbReference>
<evidence type="ECO:0000256" key="5">
    <source>
        <dbReference type="ARBA" id="ARBA00023136"/>
    </source>
</evidence>
<evidence type="ECO:0000256" key="6">
    <source>
        <dbReference type="ARBA" id="ARBA00023239"/>
    </source>
</evidence>
<dbReference type="Gene3D" id="3.30.450.20">
    <property type="entry name" value="PAS domain"/>
    <property type="match status" value="1"/>
</dbReference>
<dbReference type="Pfam" id="PF25474">
    <property type="entry name" value="TPR_TmcB"/>
    <property type="match status" value="1"/>
</dbReference>
<dbReference type="CDD" id="cd00130">
    <property type="entry name" value="PAS"/>
    <property type="match status" value="1"/>
</dbReference>
<evidence type="ECO:0000256" key="7">
    <source>
        <dbReference type="RuleBase" id="RU000405"/>
    </source>
</evidence>
<dbReference type="SMART" id="SM00044">
    <property type="entry name" value="CYCc"/>
    <property type="match status" value="1"/>
</dbReference>
<feature type="transmembrane region" description="Helical" evidence="9">
    <location>
        <begin position="96"/>
        <end position="117"/>
    </location>
</feature>
<dbReference type="InterPro" id="IPR057352">
    <property type="entry name" value="TPR_TmcB/C"/>
</dbReference>
<feature type="transmembrane region" description="Helical" evidence="9">
    <location>
        <begin position="251"/>
        <end position="274"/>
    </location>
</feature>
<dbReference type="Pfam" id="PF13426">
    <property type="entry name" value="PAS_9"/>
    <property type="match status" value="1"/>
</dbReference>
<sequence length="1762" mass="199158">MTSTQQRPSNEDMADMDTLSGATSPQQPQVATIAQQHLTSIPKSVASESLALTGTSNASSDSIGANGSLSKKLRDKMFSFLVSLNPKQATITSWRMALFSIFQNCLVLYMSVVLSSLPSTLKEEEKTKPLWGIIPAWIHRVMFYPITLGAEHYSYTVVTVLSALFLGLELLTLCLYALFYLLHSKGNKYSDKIKTLIRPITLFMLMFTNWMVWIHCIPMSSSAVSSSSEGAHALPRNEYFPTVIMTSTLNIIFMVIGSVGVILNMMVVGLGVVLSEETVPPTHTSLSLFGTFSLDTGVAIYILNQVCVVLNVLLHVNNVVAVSVVKFVLSLLLACYFLYRLPYYKTFTNSVVFGCLCGKTLGCLGPIIVSAIWTSRGTVQLLQQEEEQTYISQLGGIFTGVTLGLQCLGIIVGTVSCELYLRFGVLNVVKKVISQHLTDKHSAIQIYNSFQENKSMRKLILFLRLSISDSFSSKHDNALEWSLQFLRLCGTSKTFTNVDFLLIGAIITSFYSPQEEVYSSHSLALSMLLHARKNNPSLLQSYFIALRSKEIESNMEKFSMMNVDLKQTLQSLQKKQQAIIYFHKELFKELISETCSKTKIENLNRSSAKLVQDCDSMYKTLMLKYRHDPSLLRSYAHFLEKFMWEKEMANELLEEVNDAPVVNGEEDTSRKLMSYHPTNMKTLGIPSRISWRGNNRVHPSSTGSSFRSNHIGVNSPNVIAATNSVNDKAIDETIAEEPMTDENWDSVSVDEESLKKENLFRSATNSREDDHWFKSFFSIFMFFSLLVVALIFSASMGVTQQLSVRISLEEQVCSLSGIPHLILTHIRTSQTKFRLSKTPEEIQEVPQVHEKATAQLVSLLEKVAHVKSASESGAFIPEVVTTFTEVKWPSMIPIKQSDEEAIPIYEQGVSSISAFVDNVLNQGEEIVEVMRSGDFITFNKTRSNYPLLFFYLNRREMTTAFDYLCTSYISSSNNDIDRIGNILFGVCGSVLGLYFIFCLFYIVMMRNHLLQFNRLVKFLYNTLPKDETGKIYHNLEKEMTDPFRENSSRLTPAIVFTLLTLLIIVLVLASSICIMMEFDTNRQKTASTMKTINLFNTVMRTSMRVVFRLLEMVQKSKLMLISWNVVRGDNTIELANCMIAWKEIVVGGNETNYKSAVRGLSAEIDSLLLGNSLTTCQQLLNHTNSTLNGTTTMLSNVTTGRTLTQLEQTYDCMGMDKLVTLFVEAATEYNFDFFAEFYEPQKALQLYFGEIYFLAVSLSEKLFTFISTYVKREQQPQLIMSVCSFVLFVILGSLCMIWSFSSLTSYWYEKYYMRRMLNYLHWEIVDQNEELKQFILSHKIPKSKQTLAHVQSLRNLTDRLGLSNFIFFNETSSESSTCSWSDTSSQEDPMSMTKSIMNAAADGAIVCNAQGNVIIFNKAAEDMFGYKQNEVVGTLLLDLLYHPESNSKLQKIISEMTVAKNAFSELLEITCSRKNRTTFSAVVSLSVSFFNRKPIIACFVKDITNEKKQTTLIAEEKKKSEELLLNILPLPVAIRLKQGEASICEKFNDVTVFFSDMVGFTSMSSAMSPNELIILLNDIVHNFDRLTEKYYIDKIKTIGDAYFCVAGAHASKASDHTERMVKFAIDIFDFLHTFNKEKGKQINVRIGIHTGECVGGVIGHKKFAYDLWGDTINTASRMESTSIPGRIQLSRSSYERVWESFQFEEREAVYVKGKGEMKCYLLHQKHHLPALCENHDINSNECVDQGESEKLTKELIESTKLQ</sequence>
<dbReference type="SUPFAM" id="SSF55785">
    <property type="entry name" value="PYP-like sensor domain (PAS domain)"/>
    <property type="match status" value="1"/>
</dbReference>
<name>A0AA88KU79_NAELO</name>
<feature type="transmembrane region" description="Helical" evidence="9">
    <location>
        <begin position="351"/>
        <end position="374"/>
    </location>
</feature>
<dbReference type="RefSeq" id="XP_044553014.1">
    <property type="nucleotide sequence ID" value="XM_044690408.1"/>
</dbReference>
<dbReference type="SUPFAM" id="SSF55073">
    <property type="entry name" value="Nucleotide cyclase"/>
    <property type="match status" value="1"/>
</dbReference>
<feature type="transmembrane region" description="Helical" evidence="9">
    <location>
        <begin position="776"/>
        <end position="798"/>
    </location>
</feature>
<evidence type="ECO:0000313" key="12">
    <source>
        <dbReference type="EMBL" id="KAG2389022.1"/>
    </source>
</evidence>
<comment type="subcellular location">
    <subcellularLocation>
        <location evidence="1">Membrane</location>
    </subcellularLocation>
</comment>
<accession>A0AA88KU79</accession>
<evidence type="ECO:0000256" key="4">
    <source>
        <dbReference type="ARBA" id="ARBA00022989"/>
    </source>
</evidence>
<keyword evidence="13" id="KW-1185">Reference proteome</keyword>
<dbReference type="InterPro" id="IPR035965">
    <property type="entry name" value="PAS-like_dom_sf"/>
</dbReference>
<keyword evidence="2 9" id="KW-0812">Transmembrane</keyword>
<feature type="transmembrane region" description="Helical" evidence="9">
    <location>
        <begin position="1282"/>
        <end position="1308"/>
    </location>
</feature>
<dbReference type="PANTHER" id="PTHR11920">
    <property type="entry name" value="GUANYLYL CYCLASE"/>
    <property type="match status" value="1"/>
</dbReference>
<feature type="transmembrane region" description="Helical" evidence="9">
    <location>
        <begin position="982"/>
        <end position="1004"/>
    </location>
</feature>
<feature type="transmembrane region" description="Helical" evidence="9">
    <location>
        <begin position="129"/>
        <end position="147"/>
    </location>
</feature>
<organism evidence="12 13">
    <name type="scientific">Naegleria lovaniensis</name>
    <name type="common">Amoeba</name>
    <dbReference type="NCBI Taxonomy" id="51637"/>
    <lineage>
        <taxon>Eukaryota</taxon>
        <taxon>Discoba</taxon>
        <taxon>Heterolobosea</taxon>
        <taxon>Tetramitia</taxon>
        <taxon>Eutetramitia</taxon>
        <taxon>Vahlkampfiidae</taxon>
        <taxon>Naegleria</taxon>
    </lineage>
</organism>
<feature type="transmembrane region" description="Helical" evidence="9">
    <location>
        <begin position="394"/>
        <end position="421"/>
    </location>
</feature>
<feature type="transmembrane region" description="Helical" evidence="9">
    <location>
        <begin position="200"/>
        <end position="220"/>
    </location>
</feature>
<dbReference type="GO" id="GO:0000166">
    <property type="term" value="F:nucleotide binding"/>
    <property type="evidence" value="ECO:0007669"/>
    <property type="project" value="UniProtKB-KW"/>
</dbReference>
<evidence type="ECO:0000259" key="11">
    <source>
        <dbReference type="PROSITE" id="PS50125"/>
    </source>
</evidence>
<keyword evidence="6 7" id="KW-0456">Lyase</keyword>
<feature type="transmembrane region" description="Helical" evidence="9">
    <location>
        <begin position="319"/>
        <end position="339"/>
    </location>
</feature>
<feature type="transmembrane region" description="Helical" evidence="9">
    <location>
        <begin position="286"/>
        <end position="313"/>
    </location>
</feature>
<evidence type="ECO:0000256" key="2">
    <source>
        <dbReference type="ARBA" id="ARBA00022692"/>
    </source>
</evidence>
<comment type="caution">
    <text evidence="12">The sequence shown here is derived from an EMBL/GenBank/DDBJ whole genome shotgun (WGS) entry which is preliminary data.</text>
</comment>
<dbReference type="PANTHER" id="PTHR11920:SF335">
    <property type="entry name" value="GUANYLATE CYCLASE"/>
    <property type="match status" value="1"/>
</dbReference>
<protein>
    <recommendedName>
        <fullName evidence="14">Adenylate and Guanylate cyclase catalytic domain containing protein</fullName>
    </recommendedName>
</protein>
<dbReference type="InterPro" id="IPR029787">
    <property type="entry name" value="Nucleotide_cyclase"/>
</dbReference>
<gene>
    <name evidence="12" type="ORF">C9374_014422</name>
</gene>
<dbReference type="EMBL" id="PYSW02000008">
    <property type="protein sequence ID" value="KAG2389022.1"/>
    <property type="molecule type" value="Genomic_DNA"/>
</dbReference>
<dbReference type="CDD" id="cd07302">
    <property type="entry name" value="CHD"/>
    <property type="match status" value="1"/>
</dbReference>
<dbReference type="InterPro" id="IPR001054">
    <property type="entry name" value="A/G_cyclase"/>
</dbReference>
<feature type="transmembrane region" description="Helical" evidence="9">
    <location>
        <begin position="153"/>
        <end position="179"/>
    </location>
</feature>
<feature type="domain" description="Guanylate cyclase" evidence="11">
    <location>
        <begin position="1551"/>
        <end position="1679"/>
    </location>
</feature>
<dbReference type="InterPro" id="IPR018297">
    <property type="entry name" value="A/G_cyclase_CS"/>
</dbReference>
<feature type="domain" description="PAS" evidence="10">
    <location>
        <begin position="1389"/>
        <end position="1460"/>
    </location>
</feature>
<dbReference type="GO" id="GO:0035556">
    <property type="term" value="P:intracellular signal transduction"/>
    <property type="evidence" value="ECO:0007669"/>
    <property type="project" value="InterPro"/>
</dbReference>
<dbReference type="InterPro" id="IPR050401">
    <property type="entry name" value="Cyclic_nucleotide_synthase"/>
</dbReference>
<keyword evidence="5 9" id="KW-0472">Membrane</keyword>
<reference evidence="12 13" key="1">
    <citation type="journal article" date="2018" name="BMC Genomics">
        <title>The genome of Naegleria lovaniensis, the basis for a comparative approach to unravel pathogenicity factors of the human pathogenic amoeba N. fowleri.</title>
        <authorList>
            <person name="Liechti N."/>
            <person name="Schurch N."/>
            <person name="Bruggmann R."/>
            <person name="Wittwer M."/>
        </authorList>
    </citation>
    <scope>NUCLEOTIDE SEQUENCE [LARGE SCALE GENOMIC DNA]</scope>
    <source>
        <strain evidence="12 13">ATCC 30569</strain>
    </source>
</reference>
<evidence type="ECO:0000256" key="9">
    <source>
        <dbReference type="SAM" id="Phobius"/>
    </source>
</evidence>
<dbReference type="SMART" id="SM00091">
    <property type="entry name" value="PAS"/>
    <property type="match status" value="1"/>
</dbReference>
<evidence type="ECO:0000256" key="1">
    <source>
        <dbReference type="ARBA" id="ARBA00004370"/>
    </source>
</evidence>
<dbReference type="GO" id="GO:0016849">
    <property type="term" value="F:phosphorus-oxygen lyase activity"/>
    <property type="evidence" value="ECO:0007669"/>
    <property type="project" value="InterPro"/>
</dbReference>
<dbReference type="NCBIfam" id="TIGR00229">
    <property type="entry name" value="sensory_box"/>
    <property type="match status" value="1"/>
</dbReference>
<dbReference type="PROSITE" id="PS50125">
    <property type="entry name" value="GUANYLATE_CYCLASE_2"/>
    <property type="match status" value="1"/>
</dbReference>
<dbReference type="Pfam" id="PF00211">
    <property type="entry name" value="Guanylate_cyc"/>
    <property type="match status" value="1"/>
</dbReference>
<dbReference type="Proteomes" id="UP000816034">
    <property type="component" value="Unassembled WGS sequence"/>
</dbReference>
<dbReference type="GO" id="GO:0009190">
    <property type="term" value="P:cyclic nucleotide biosynthetic process"/>
    <property type="evidence" value="ECO:0007669"/>
    <property type="project" value="InterPro"/>
</dbReference>
<dbReference type="PROSITE" id="PS00452">
    <property type="entry name" value="GUANYLATE_CYCLASE_1"/>
    <property type="match status" value="1"/>
</dbReference>
<evidence type="ECO:0000313" key="13">
    <source>
        <dbReference type="Proteomes" id="UP000816034"/>
    </source>
</evidence>
<feature type="region of interest" description="Disordered" evidence="8">
    <location>
        <begin position="1"/>
        <end position="29"/>
    </location>
</feature>
<proteinExistence type="inferred from homology"/>
<evidence type="ECO:0008006" key="14">
    <source>
        <dbReference type="Google" id="ProtNLM"/>
    </source>
</evidence>
<feature type="transmembrane region" description="Helical" evidence="9">
    <location>
        <begin position="1053"/>
        <end position="1078"/>
    </location>
</feature>
<evidence type="ECO:0000259" key="10">
    <source>
        <dbReference type="PROSITE" id="PS50112"/>
    </source>
</evidence>
<dbReference type="GO" id="GO:0016020">
    <property type="term" value="C:membrane"/>
    <property type="evidence" value="ECO:0007669"/>
    <property type="project" value="UniProtKB-SubCell"/>
</dbReference>
<evidence type="ECO:0000256" key="3">
    <source>
        <dbReference type="ARBA" id="ARBA00022741"/>
    </source>
</evidence>
<evidence type="ECO:0000256" key="8">
    <source>
        <dbReference type="SAM" id="MobiDB-lite"/>
    </source>
</evidence>
<keyword evidence="3" id="KW-0547">Nucleotide-binding</keyword>
<dbReference type="GeneID" id="68106875"/>
<dbReference type="PROSITE" id="PS50112">
    <property type="entry name" value="PAS"/>
    <property type="match status" value="1"/>
</dbReference>
<keyword evidence="4 9" id="KW-1133">Transmembrane helix</keyword>
<comment type="similarity">
    <text evidence="7">Belongs to the adenylyl cyclase class-4/guanylyl cyclase family.</text>
</comment>
<dbReference type="InterPro" id="IPR000014">
    <property type="entry name" value="PAS"/>
</dbReference>
<feature type="compositionally biased region" description="Polar residues" evidence="8">
    <location>
        <begin position="20"/>
        <end position="29"/>
    </location>
</feature>